<keyword evidence="3" id="KW-1185">Reference proteome</keyword>
<dbReference type="EMBL" id="VBQZ03000135">
    <property type="protein sequence ID" value="MXQ95435.1"/>
    <property type="molecule type" value="Genomic_DNA"/>
</dbReference>
<evidence type="ECO:0000313" key="3">
    <source>
        <dbReference type="Proteomes" id="UP000322234"/>
    </source>
</evidence>
<comment type="caution">
    <text evidence="2">The sequence shown here is derived from an EMBL/GenBank/DDBJ whole genome shotgun (WGS) entry which is preliminary data.</text>
</comment>
<reference evidence="2" key="1">
    <citation type="submission" date="2019-10" db="EMBL/GenBank/DDBJ databases">
        <title>The sequence and de novo assembly of the wild yak genome.</title>
        <authorList>
            <person name="Liu Y."/>
        </authorList>
    </citation>
    <scope>NUCLEOTIDE SEQUENCE [LARGE SCALE GENOMIC DNA]</scope>
    <source>
        <strain evidence="2">WY2019</strain>
    </source>
</reference>
<protein>
    <submittedName>
        <fullName evidence="2">Uncharacterized protein</fullName>
    </submittedName>
</protein>
<proteinExistence type="predicted"/>
<name>A0A6B0S0D8_9CETA</name>
<gene>
    <name evidence="2" type="ORF">E5288_WYG019442</name>
</gene>
<dbReference type="AlphaFoldDB" id="A0A6B0S0D8"/>
<organism evidence="2 3">
    <name type="scientific">Bos mutus</name>
    <name type="common">wild yak</name>
    <dbReference type="NCBI Taxonomy" id="72004"/>
    <lineage>
        <taxon>Eukaryota</taxon>
        <taxon>Metazoa</taxon>
        <taxon>Chordata</taxon>
        <taxon>Craniata</taxon>
        <taxon>Vertebrata</taxon>
        <taxon>Euteleostomi</taxon>
        <taxon>Mammalia</taxon>
        <taxon>Eutheria</taxon>
        <taxon>Laurasiatheria</taxon>
        <taxon>Artiodactyla</taxon>
        <taxon>Ruminantia</taxon>
        <taxon>Pecora</taxon>
        <taxon>Bovidae</taxon>
        <taxon>Bovinae</taxon>
        <taxon>Bos</taxon>
    </lineage>
</organism>
<evidence type="ECO:0000313" key="2">
    <source>
        <dbReference type="EMBL" id="MXQ95435.1"/>
    </source>
</evidence>
<evidence type="ECO:0000256" key="1">
    <source>
        <dbReference type="SAM" id="MobiDB-lite"/>
    </source>
</evidence>
<feature type="region of interest" description="Disordered" evidence="1">
    <location>
        <begin position="401"/>
        <end position="425"/>
    </location>
</feature>
<feature type="region of interest" description="Disordered" evidence="1">
    <location>
        <begin position="346"/>
        <end position="369"/>
    </location>
</feature>
<accession>A0A6B0S0D8</accession>
<sequence length="740" mass="80695">MFACVAAQMSLEEGAGISPNPSLSSPTHLASIATFPGAARDGIHVLRAQSMRDVQACMFTLQVAPAELLPVGQVLAFLGLHPHCEGAEGPCWACLLLASAGKASPWPPEQRGAAGTSFRAGGLRQARGLEGRTCPALSEEMAGGPSWALCTREGRAPRGEGAEGWALTSEGRESPTGFYIILSTLLWPPLVFQVCLWGATHSELTELRFMDPLPPSAAGAPACLLARRRPRHAGVDVASSGAAPPRFRLATGHPAKALVVISCMKAEIIITPCSQWNQLQQRIFMKQHCQCGAVLYHCKLEAASCVEITRGKHDFWTPQPGQRDEGEGFRRGEDVMMGRLWGPSIPLSPTQHSAGEQGGISDSPPWHPELQAPEPFRLRWWAGTRAPQCRLPVCRVSLGRPGREDAAGSKPSSPAGGQDPGNGVPKLIQRVSANIKKEEKIEWEEGMRHCRIFPSQKPNLCPRSLNYWTSLDCLENCSNGPSVSCSLPSHQTDWRLELWSSGRFNYHQLIPANYKCYVDGVLEGFPVCILLLLAFLGSRRLMKRLRNDGASPGRVIGGDGMLETGPLEMLISPGLLGCSGGARVPAEQKAGQWFSLPVVNWYECTVRTIVNAGAPLNPWSSELPRRPRSQEMLMKPSLQLMSQQQQAKYPVKGIIQITFPGSQFAETTEASSSWKLKKSRFRKMYLNCASDVEDASMNADWMSSGHLMCGFLRTSTIPPIQGLCCKSILFFEHSSEIFNL</sequence>
<dbReference type="Proteomes" id="UP000322234">
    <property type="component" value="Unassembled WGS sequence"/>
</dbReference>